<dbReference type="PANTHER" id="PTHR43409">
    <property type="entry name" value="ANAEROBIC MAGNESIUM-PROTOPORPHYRIN IX MONOMETHYL ESTER CYCLASE-RELATED"/>
    <property type="match status" value="1"/>
</dbReference>
<keyword evidence="8" id="KW-1185">Reference proteome</keyword>
<dbReference type="AlphaFoldDB" id="A0A2W4CCV2"/>
<dbReference type="InterPro" id="IPR025274">
    <property type="entry name" value="DUF4070"/>
</dbReference>
<dbReference type="SFLD" id="SFLDG01123">
    <property type="entry name" value="methyltransferase_(Class_B)"/>
    <property type="match status" value="1"/>
</dbReference>
<evidence type="ECO:0000256" key="5">
    <source>
        <dbReference type="ARBA" id="ARBA00023014"/>
    </source>
</evidence>
<dbReference type="PANTHER" id="PTHR43409:SF3">
    <property type="entry name" value="HYPOTHETICAL METHYLTRANSFERASE"/>
    <property type="match status" value="1"/>
</dbReference>
<feature type="domain" description="Radical SAM core" evidence="6">
    <location>
        <begin position="163"/>
        <end position="400"/>
    </location>
</feature>
<keyword evidence="5" id="KW-0411">Iron-sulfur</keyword>
<accession>A0A2W4CCV2</accession>
<dbReference type="PROSITE" id="PS51918">
    <property type="entry name" value="RADICAL_SAM"/>
    <property type="match status" value="1"/>
</dbReference>
<dbReference type="Proteomes" id="UP000248925">
    <property type="component" value="Unassembled WGS sequence"/>
</dbReference>
<dbReference type="GO" id="GO:0005829">
    <property type="term" value="C:cytosol"/>
    <property type="evidence" value="ECO:0007669"/>
    <property type="project" value="TreeGrafter"/>
</dbReference>
<dbReference type="GO" id="GO:0051536">
    <property type="term" value="F:iron-sulfur cluster binding"/>
    <property type="evidence" value="ECO:0007669"/>
    <property type="project" value="UniProtKB-KW"/>
</dbReference>
<evidence type="ECO:0000256" key="2">
    <source>
        <dbReference type="ARBA" id="ARBA00022691"/>
    </source>
</evidence>
<evidence type="ECO:0000313" key="8">
    <source>
        <dbReference type="Proteomes" id="UP000248925"/>
    </source>
</evidence>
<dbReference type="InterPro" id="IPR034466">
    <property type="entry name" value="Methyltransferase_Class_B"/>
</dbReference>
<protein>
    <submittedName>
        <fullName evidence="7">B12-binding domain-containing radical SAM protein</fullName>
    </submittedName>
</protein>
<dbReference type="EMBL" id="PCDP01000048">
    <property type="protein sequence ID" value="PZM10611.1"/>
    <property type="molecule type" value="Genomic_DNA"/>
</dbReference>
<dbReference type="Pfam" id="PF04055">
    <property type="entry name" value="Radical_SAM"/>
    <property type="match status" value="1"/>
</dbReference>
<evidence type="ECO:0000259" key="6">
    <source>
        <dbReference type="PROSITE" id="PS51918"/>
    </source>
</evidence>
<comment type="cofactor">
    <cofactor evidence="1">
        <name>[4Fe-4S] cluster</name>
        <dbReference type="ChEBI" id="CHEBI:49883"/>
    </cofactor>
</comment>
<dbReference type="GO" id="GO:0003824">
    <property type="term" value="F:catalytic activity"/>
    <property type="evidence" value="ECO:0007669"/>
    <property type="project" value="InterPro"/>
</dbReference>
<dbReference type="Gene3D" id="3.80.30.20">
    <property type="entry name" value="tm_1862 like domain"/>
    <property type="match status" value="1"/>
</dbReference>
<dbReference type="InterPro" id="IPR006638">
    <property type="entry name" value="Elp3/MiaA/NifB-like_rSAM"/>
</dbReference>
<dbReference type="SFLD" id="SFLDG01082">
    <property type="entry name" value="B12-binding_domain_containing"/>
    <property type="match status" value="1"/>
</dbReference>
<name>A0A2W4CCV2_9HYPH</name>
<dbReference type="RefSeq" id="WP_111162550.1">
    <property type="nucleotide sequence ID" value="NZ_PCDP01000048.1"/>
</dbReference>
<dbReference type="SMART" id="SM00729">
    <property type="entry name" value="Elp3"/>
    <property type="match status" value="1"/>
</dbReference>
<dbReference type="GO" id="GO:0046872">
    <property type="term" value="F:metal ion binding"/>
    <property type="evidence" value="ECO:0007669"/>
    <property type="project" value="UniProtKB-KW"/>
</dbReference>
<reference evidence="7 8" key="1">
    <citation type="journal article" date="2018" name="Sci. Rep.">
        <title>Rhizobium tumorigenes sp. nov., a novel plant tumorigenic bacterium isolated from cane gall tumors on thornless blackberry.</title>
        <authorList>
            <person name="Kuzmanovi N."/>
            <person name="Smalla K."/>
            <person name="Gronow S."/>
            <person name="PuBawska J."/>
        </authorList>
    </citation>
    <scope>NUCLEOTIDE SEQUENCE [LARGE SCALE GENOMIC DNA]</scope>
    <source>
        <strain evidence="7 8">CCBAU 85046</strain>
    </source>
</reference>
<evidence type="ECO:0000256" key="3">
    <source>
        <dbReference type="ARBA" id="ARBA00022723"/>
    </source>
</evidence>
<dbReference type="SUPFAM" id="SSF102114">
    <property type="entry name" value="Radical SAM enzymes"/>
    <property type="match status" value="1"/>
</dbReference>
<dbReference type="SFLD" id="SFLDS00029">
    <property type="entry name" value="Radical_SAM"/>
    <property type="match status" value="1"/>
</dbReference>
<dbReference type="InterPro" id="IPR007197">
    <property type="entry name" value="rSAM"/>
</dbReference>
<sequence>MAHIIIINPRFETSYWGLEHALPLFDVKANLPVACLPLLAALTPADHTVTLVDENVEPIDYDLCGQADIVALTGMIVQRFRMKEILIELKQRNCFTVVGGPWVTVKEDYFDGLVDVKFIGEAEETWPRFLVEWKEGRHTGRYEQSDKTDMSTVPIPRFDLLKMDEYAVGSIQFSRGCPFTCEFCDIIVVFGRKPRIKTSAQVVAEMEALLAAGMDTAFIVDDNLIGNKKAIKEVLRAVVAWQERRHYPMTFLTEASIDLADDDELMQLMVDANIRVVFIGIETPNEAALRETKKLQNLRKGGSMLDKIHAIQQTGMEVWCGMILGFDSDDATIFEAQRVFIKDARIVNAMIGMLAAIPTTPLYTRLEKEGRLDHDDPPAFGTNVIPLNLSRETLRDGYLSVLSDLHQPAAYFDRLDALYLDARIQPERARLRHLRRHPVRLVVLNLMWALEAAGIFARLMRRVQETDLRHIYRQRLWKMLVRRRSPVILQIYAIKCAMHYHAHIMVQQMRSGGDIVNSF</sequence>
<comment type="caution">
    <text evidence="7">The sequence shown here is derived from an EMBL/GenBank/DDBJ whole genome shotgun (WGS) entry which is preliminary data.</text>
</comment>
<evidence type="ECO:0000256" key="1">
    <source>
        <dbReference type="ARBA" id="ARBA00001966"/>
    </source>
</evidence>
<evidence type="ECO:0000256" key="4">
    <source>
        <dbReference type="ARBA" id="ARBA00023004"/>
    </source>
</evidence>
<dbReference type="InterPro" id="IPR051198">
    <property type="entry name" value="BchE-like"/>
</dbReference>
<keyword evidence="3" id="KW-0479">Metal-binding</keyword>
<gene>
    <name evidence="7" type="ORF">CPY51_22870</name>
</gene>
<dbReference type="Gene3D" id="3.40.50.280">
    <property type="entry name" value="Cobalamin-binding domain"/>
    <property type="match status" value="1"/>
</dbReference>
<organism evidence="7 8">
    <name type="scientific">Rhizobium tubonense</name>
    <dbReference type="NCBI Taxonomy" id="484088"/>
    <lineage>
        <taxon>Bacteria</taxon>
        <taxon>Pseudomonadati</taxon>
        <taxon>Pseudomonadota</taxon>
        <taxon>Alphaproteobacteria</taxon>
        <taxon>Hyphomicrobiales</taxon>
        <taxon>Rhizobiaceae</taxon>
        <taxon>Rhizobium/Agrobacterium group</taxon>
        <taxon>Rhizobium</taxon>
    </lineage>
</organism>
<dbReference type="InterPro" id="IPR058240">
    <property type="entry name" value="rSAM_sf"/>
</dbReference>
<keyword evidence="2" id="KW-0949">S-adenosyl-L-methionine</keyword>
<keyword evidence="4" id="KW-0408">Iron</keyword>
<dbReference type="OrthoDB" id="9801424at2"/>
<evidence type="ECO:0000313" key="7">
    <source>
        <dbReference type="EMBL" id="PZM10611.1"/>
    </source>
</evidence>
<proteinExistence type="predicted"/>
<dbReference type="SFLD" id="SFLDF00303">
    <property type="entry name" value="hopanoid_C2-methyltransferase"/>
    <property type="match status" value="1"/>
</dbReference>
<dbReference type="Pfam" id="PF13282">
    <property type="entry name" value="DUF4070"/>
    <property type="match status" value="1"/>
</dbReference>
<dbReference type="InterPro" id="IPR023404">
    <property type="entry name" value="rSAM_horseshoe"/>
</dbReference>
<dbReference type="InterPro" id="IPR034530">
    <property type="entry name" value="HpnP-like"/>
</dbReference>